<dbReference type="PROSITE" id="PS51257">
    <property type="entry name" value="PROKAR_LIPOPROTEIN"/>
    <property type="match status" value="1"/>
</dbReference>
<protein>
    <recommendedName>
        <fullName evidence="4">Lipopolysaccharide-assembly</fullName>
    </recommendedName>
</protein>
<gene>
    <name evidence="2" type="ORF">H9982_01870</name>
</gene>
<organism evidence="2 3">
    <name type="scientific">Candidatus Barnesiella excrementipullorum</name>
    <dbReference type="NCBI Taxonomy" id="2838479"/>
    <lineage>
        <taxon>Bacteria</taxon>
        <taxon>Pseudomonadati</taxon>
        <taxon>Bacteroidota</taxon>
        <taxon>Bacteroidia</taxon>
        <taxon>Bacteroidales</taxon>
        <taxon>Barnesiellaceae</taxon>
        <taxon>Barnesiella</taxon>
    </lineage>
</organism>
<feature type="signal peptide" evidence="1">
    <location>
        <begin position="1"/>
        <end position="21"/>
    </location>
</feature>
<sequence>MKKFAACLIILLLSSCTISYKFNGASINYNLIKTISVSDFPIRAALVYPPLSEVFTNSLKDAYTQQTALQMVDVNGDLQVEGEITGYDLSPQAVGTDAYATMTRLTITVKVRFTNTKEPQYDFDRTFSAYQDFSSTQMLTDVQDGLIETITDELVDLIFNATVANW</sequence>
<dbReference type="GO" id="GO:0043165">
    <property type="term" value="P:Gram-negative-bacterium-type cell outer membrane assembly"/>
    <property type="evidence" value="ECO:0007669"/>
    <property type="project" value="InterPro"/>
</dbReference>
<dbReference type="GO" id="GO:0019867">
    <property type="term" value="C:outer membrane"/>
    <property type="evidence" value="ECO:0007669"/>
    <property type="project" value="InterPro"/>
</dbReference>
<feature type="chain" id="PRO_5038476187" description="Lipopolysaccharide-assembly" evidence="1">
    <location>
        <begin position="22"/>
        <end position="166"/>
    </location>
</feature>
<dbReference type="InterPro" id="IPR007485">
    <property type="entry name" value="LPS_assembly_LptE"/>
</dbReference>
<name>A0A9D2ANZ9_9BACT</name>
<dbReference type="EMBL" id="DXFB01000047">
    <property type="protein sequence ID" value="HIX44947.1"/>
    <property type="molecule type" value="Genomic_DNA"/>
</dbReference>
<reference evidence="2" key="2">
    <citation type="submission" date="2021-04" db="EMBL/GenBank/DDBJ databases">
        <authorList>
            <person name="Gilroy R."/>
        </authorList>
    </citation>
    <scope>NUCLEOTIDE SEQUENCE</scope>
    <source>
        <strain evidence="2">ChiHjej12B11-16260</strain>
    </source>
</reference>
<comment type="caution">
    <text evidence="2">The sequence shown here is derived from an EMBL/GenBank/DDBJ whole genome shotgun (WGS) entry which is preliminary data.</text>
</comment>
<evidence type="ECO:0000313" key="2">
    <source>
        <dbReference type="EMBL" id="HIX44947.1"/>
    </source>
</evidence>
<proteinExistence type="predicted"/>
<dbReference type="AlphaFoldDB" id="A0A9D2ANZ9"/>
<accession>A0A9D2ANZ9</accession>
<dbReference type="Proteomes" id="UP000824246">
    <property type="component" value="Unassembled WGS sequence"/>
</dbReference>
<evidence type="ECO:0000256" key="1">
    <source>
        <dbReference type="SAM" id="SignalP"/>
    </source>
</evidence>
<dbReference type="Pfam" id="PF04390">
    <property type="entry name" value="LptE"/>
    <property type="match status" value="1"/>
</dbReference>
<keyword evidence="1" id="KW-0732">Signal</keyword>
<evidence type="ECO:0008006" key="4">
    <source>
        <dbReference type="Google" id="ProtNLM"/>
    </source>
</evidence>
<reference evidence="2" key="1">
    <citation type="journal article" date="2021" name="PeerJ">
        <title>Extensive microbial diversity within the chicken gut microbiome revealed by metagenomics and culture.</title>
        <authorList>
            <person name="Gilroy R."/>
            <person name="Ravi A."/>
            <person name="Getino M."/>
            <person name="Pursley I."/>
            <person name="Horton D.L."/>
            <person name="Alikhan N.F."/>
            <person name="Baker D."/>
            <person name="Gharbi K."/>
            <person name="Hall N."/>
            <person name="Watson M."/>
            <person name="Adriaenssens E.M."/>
            <person name="Foster-Nyarko E."/>
            <person name="Jarju S."/>
            <person name="Secka A."/>
            <person name="Antonio M."/>
            <person name="Oren A."/>
            <person name="Chaudhuri R.R."/>
            <person name="La Ragione R."/>
            <person name="Hildebrand F."/>
            <person name="Pallen M.J."/>
        </authorList>
    </citation>
    <scope>NUCLEOTIDE SEQUENCE</scope>
    <source>
        <strain evidence="2">ChiHjej12B11-16260</strain>
    </source>
</reference>
<evidence type="ECO:0000313" key="3">
    <source>
        <dbReference type="Proteomes" id="UP000824246"/>
    </source>
</evidence>